<dbReference type="SUPFAM" id="SSF47384">
    <property type="entry name" value="Homodimeric domain of signal transducing histidine kinase"/>
    <property type="match status" value="1"/>
</dbReference>
<dbReference type="Pfam" id="PF22673">
    <property type="entry name" value="MCP-like_PDC_1"/>
    <property type="match status" value="1"/>
</dbReference>
<gene>
    <name evidence="11" type="ORF">AS592_07305</name>
</gene>
<dbReference type="AlphaFoldDB" id="A0A151CGD5"/>
<evidence type="ECO:0000259" key="10">
    <source>
        <dbReference type="PROSITE" id="PS50109"/>
    </source>
</evidence>
<keyword evidence="9" id="KW-0812">Transmembrane</keyword>
<evidence type="ECO:0000256" key="1">
    <source>
        <dbReference type="ARBA" id="ARBA00000085"/>
    </source>
</evidence>
<evidence type="ECO:0000256" key="7">
    <source>
        <dbReference type="ARBA" id="ARBA00022840"/>
    </source>
</evidence>
<keyword evidence="7" id="KW-0067">ATP-binding</keyword>
<protein>
    <recommendedName>
        <fullName evidence="2">histidine kinase</fullName>
        <ecNumber evidence="2">2.7.13.3</ecNumber>
    </recommendedName>
</protein>
<keyword evidence="9" id="KW-0472">Membrane</keyword>
<dbReference type="OrthoDB" id="9799273at2"/>
<keyword evidence="6" id="KW-0418">Kinase</keyword>
<dbReference type="EMBL" id="LNKT01000023">
    <property type="protein sequence ID" value="KYJ86600.1"/>
    <property type="molecule type" value="Genomic_DNA"/>
</dbReference>
<accession>A0A151CGD5</accession>
<comment type="catalytic activity">
    <reaction evidence="1">
        <text>ATP + protein L-histidine = ADP + protein N-phospho-L-histidine.</text>
        <dbReference type="EC" id="2.7.13.3"/>
    </reaction>
</comment>
<dbReference type="InterPro" id="IPR003594">
    <property type="entry name" value="HATPase_dom"/>
</dbReference>
<dbReference type="InterPro" id="IPR036890">
    <property type="entry name" value="HATPase_C_sf"/>
</dbReference>
<dbReference type="GO" id="GO:0000155">
    <property type="term" value="F:phosphorelay sensor kinase activity"/>
    <property type="evidence" value="ECO:0007669"/>
    <property type="project" value="InterPro"/>
</dbReference>
<evidence type="ECO:0000313" key="11">
    <source>
        <dbReference type="EMBL" id="KYJ86600.1"/>
    </source>
</evidence>
<dbReference type="Gene3D" id="3.30.450.20">
    <property type="entry name" value="PAS domain"/>
    <property type="match status" value="1"/>
</dbReference>
<dbReference type="SUPFAM" id="SSF55874">
    <property type="entry name" value="ATPase domain of HSP90 chaperone/DNA topoisomerase II/histidine kinase"/>
    <property type="match status" value="1"/>
</dbReference>
<dbReference type="GO" id="GO:0005524">
    <property type="term" value="F:ATP binding"/>
    <property type="evidence" value="ECO:0007669"/>
    <property type="project" value="UniProtKB-KW"/>
</dbReference>
<dbReference type="Gene3D" id="3.30.565.10">
    <property type="entry name" value="Histidine kinase-like ATPase, C-terminal domain"/>
    <property type="match status" value="1"/>
</dbReference>
<feature type="domain" description="Histidine kinase" evidence="10">
    <location>
        <begin position="459"/>
        <end position="672"/>
    </location>
</feature>
<evidence type="ECO:0000256" key="4">
    <source>
        <dbReference type="ARBA" id="ARBA00022679"/>
    </source>
</evidence>
<dbReference type="SMART" id="SM00388">
    <property type="entry name" value="HisKA"/>
    <property type="match status" value="1"/>
</dbReference>
<dbReference type="InterPro" id="IPR003661">
    <property type="entry name" value="HisK_dim/P_dom"/>
</dbReference>
<reference evidence="11 12" key="1">
    <citation type="submission" date="2015-11" db="EMBL/GenBank/DDBJ databases">
        <title>Draft genome of Sulfurovum riftiae 1812E, a member of the Epsilonproteobacteria isolated from the tube of the deep-sea hydrothermal vent tubewom Riftia pachyptila.</title>
        <authorList>
            <person name="Vetriani C."/>
            <person name="Giovannelli D."/>
        </authorList>
    </citation>
    <scope>NUCLEOTIDE SEQUENCE [LARGE SCALE GENOMIC DNA]</scope>
    <source>
        <strain evidence="11 12">1812E</strain>
    </source>
</reference>
<keyword evidence="12" id="KW-1185">Reference proteome</keyword>
<dbReference type="CDD" id="cd00082">
    <property type="entry name" value="HisKA"/>
    <property type="match status" value="1"/>
</dbReference>
<organism evidence="11 12">
    <name type="scientific">Sulfurovum riftiae</name>
    <dbReference type="NCBI Taxonomy" id="1630136"/>
    <lineage>
        <taxon>Bacteria</taxon>
        <taxon>Pseudomonadati</taxon>
        <taxon>Campylobacterota</taxon>
        <taxon>Epsilonproteobacteria</taxon>
        <taxon>Campylobacterales</taxon>
        <taxon>Sulfurovaceae</taxon>
        <taxon>Sulfurovum</taxon>
    </lineage>
</organism>
<comment type="caution">
    <text evidence="11">The sequence shown here is derived from an EMBL/GenBank/DDBJ whole genome shotgun (WGS) entry which is preliminary data.</text>
</comment>
<dbReference type="PROSITE" id="PS50109">
    <property type="entry name" value="HIS_KIN"/>
    <property type="match status" value="1"/>
</dbReference>
<dbReference type="RefSeq" id="WP_067330953.1">
    <property type="nucleotide sequence ID" value="NZ_LNKT01000023.1"/>
</dbReference>
<evidence type="ECO:0000313" key="12">
    <source>
        <dbReference type="Proteomes" id="UP000075359"/>
    </source>
</evidence>
<keyword evidence="9" id="KW-1133">Transmembrane helix</keyword>
<evidence type="ECO:0000256" key="9">
    <source>
        <dbReference type="SAM" id="Phobius"/>
    </source>
</evidence>
<dbReference type="InterPro" id="IPR036097">
    <property type="entry name" value="HisK_dim/P_sf"/>
</dbReference>
<dbReference type="Gene3D" id="1.10.287.130">
    <property type="match status" value="1"/>
</dbReference>
<dbReference type="Proteomes" id="UP000075359">
    <property type="component" value="Unassembled WGS sequence"/>
</dbReference>
<sequence length="672" mass="77873">MKWYQSIKVKLIGFFLLVSVFFLLFLVLSFSVVKESLIEKSAIEQARLNTFQIINKITETQIRMEESAVIMAFITSDYYADKNFDADFVRDLLNAVNDEHIVSGGIWFESYTVNPKNAEQYLFFNRDASKNFYQVENYLQDNPLDYRQMEFYVLGKQLKKGETFWTKSYVDPVTRVRMVTIVSPIYHGERFLGVASLDIKVDHYFQNVKTLENRYVMIVDRAGGFIAKSPLVWEKIKEENIGQVSDAELSALMKYIVSNLNTHKNKVDTNNSRVKTLVSQSPELTIEDARRVVYIMENEKKDLHTNVLFIEKDPFLKESSVLAISHFHDTDWNVIVGMSEEQLLSGLNHLSQTIIFITIIMTLLATIIGYFLLRRYFVRPLESVNAQLKDNIQEDGHYRFLKCDDKGEIGQLVYNLNSRTLALEDAQRREREEIQKRLTNEKLLIQQSKMAAMGEMMDAVAHQWKQPLNALSMYSEIIRSDFEEGIVDQKYVDEFRENMQIQIGHMVDTLDEFRSFFRPNKENEDFTVSEVIDSVMFLTKDEFMKNRIVINVEKESEIKLHGSKNEFKHLILNIINNAKDAFNDNNIEEKRMITIRLLDGKAGRKIEIEDNAGGIPEEVIPDIFKANVTTKEEGKGTGIGLYMSTQIVEKYGAVLTVENRNEGACFTILFEE</sequence>
<evidence type="ECO:0000256" key="2">
    <source>
        <dbReference type="ARBA" id="ARBA00012438"/>
    </source>
</evidence>
<dbReference type="InterPro" id="IPR005467">
    <property type="entry name" value="His_kinase_dom"/>
</dbReference>
<evidence type="ECO:0000256" key="5">
    <source>
        <dbReference type="ARBA" id="ARBA00022741"/>
    </source>
</evidence>
<dbReference type="EC" id="2.7.13.3" evidence="2"/>
<evidence type="ECO:0000256" key="3">
    <source>
        <dbReference type="ARBA" id="ARBA00022553"/>
    </source>
</evidence>
<keyword evidence="8" id="KW-0902">Two-component regulatory system</keyword>
<dbReference type="PANTHER" id="PTHR43065">
    <property type="entry name" value="SENSOR HISTIDINE KINASE"/>
    <property type="match status" value="1"/>
</dbReference>
<evidence type="ECO:0000256" key="8">
    <source>
        <dbReference type="ARBA" id="ARBA00023012"/>
    </source>
</evidence>
<keyword evidence="5" id="KW-0547">Nucleotide-binding</keyword>
<evidence type="ECO:0000256" key="6">
    <source>
        <dbReference type="ARBA" id="ARBA00022777"/>
    </source>
</evidence>
<dbReference type="PANTHER" id="PTHR43065:SF10">
    <property type="entry name" value="PEROXIDE STRESS-ACTIVATED HISTIDINE KINASE MAK3"/>
    <property type="match status" value="1"/>
</dbReference>
<dbReference type="SMART" id="SM00387">
    <property type="entry name" value="HATPase_c"/>
    <property type="match status" value="1"/>
</dbReference>
<dbReference type="CDD" id="cd12913">
    <property type="entry name" value="PDC1_MCP_like"/>
    <property type="match status" value="1"/>
</dbReference>
<feature type="transmembrane region" description="Helical" evidence="9">
    <location>
        <begin position="354"/>
        <end position="373"/>
    </location>
</feature>
<keyword evidence="4" id="KW-0808">Transferase</keyword>
<dbReference type="Gene3D" id="6.10.340.10">
    <property type="match status" value="1"/>
</dbReference>
<keyword evidence="3" id="KW-0597">Phosphoprotein</keyword>
<dbReference type="STRING" id="1630136.AS592_07305"/>
<proteinExistence type="predicted"/>
<name>A0A151CGD5_9BACT</name>
<feature type="transmembrane region" description="Helical" evidence="9">
    <location>
        <begin position="12"/>
        <end position="33"/>
    </location>
</feature>
<dbReference type="Pfam" id="PF02518">
    <property type="entry name" value="HATPase_c"/>
    <property type="match status" value="1"/>
</dbReference>